<dbReference type="AlphaFoldDB" id="A6G8L3"/>
<dbReference type="Proteomes" id="UP000005801">
    <property type="component" value="Unassembled WGS sequence"/>
</dbReference>
<name>A6G8L3_9BACT</name>
<sequence length="347" mass="39315">MPDSLCPRPTRQQYRLARLITRWYLDRYHGTDEDVGTASMFCDRRRVGHFAVSRRALARGSGDALFRMLIATTMFQRRQDAQILRVLRGISKEHTYELTDSRRLLSLADDSRCPHLKSNATLLEACDLSKDPVTKQGRCGARPRTPCHLKQHTVLLKRYGHFGKVPTSVALTLREGSADSLAELREQVLGEHDDPLERAVALERRLSKAWRVSDKISAMFLSAVCNPDLCPGLSPWAEGVDWTRYVVIDSNVDLFLTGTGYPGPWTYNKRREFIQRLAKRVDLEQMKPGLQRFNPRIVQQALYLFMSISNRRAAKLDCAHEAPRSCEACPGPLKSLCPSTASMSISK</sequence>
<dbReference type="OrthoDB" id="5504157at2"/>
<proteinExistence type="predicted"/>
<evidence type="ECO:0000313" key="2">
    <source>
        <dbReference type="Proteomes" id="UP000005801"/>
    </source>
</evidence>
<keyword evidence="2" id="KW-1185">Reference proteome</keyword>
<reference evidence="1 2" key="1">
    <citation type="submission" date="2007-06" db="EMBL/GenBank/DDBJ databases">
        <authorList>
            <person name="Shimkets L."/>
            <person name="Ferriera S."/>
            <person name="Johnson J."/>
            <person name="Kravitz S."/>
            <person name="Beeson K."/>
            <person name="Sutton G."/>
            <person name="Rogers Y.-H."/>
            <person name="Friedman R."/>
            <person name="Frazier M."/>
            <person name="Venter J.C."/>
        </authorList>
    </citation>
    <scope>NUCLEOTIDE SEQUENCE [LARGE SCALE GENOMIC DNA]</scope>
    <source>
        <strain evidence="1 2">SIR-1</strain>
    </source>
</reference>
<gene>
    <name evidence="1" type="ORF">PPSIR1_38449</name>
</gene>
<dbReference type="EMBL" id="ABCS01000040">
    <property type="protein sequence ID" value="EDM77790.1"/>
    <property type="molecule type" value="Genomic_DNA"/>
</dbReference>
<organism evidence="1 2">
    <name type="scientific">Plesiocystis pacifica SIR-1</name>
    <dbReference type="NCBI Taxonomy" id="391625"/>
    <lineage>
        <taxon>Bacteria</taxon>
        <taxon>Pseudomonadati</taxon>
        <taxon>Myxococcota</taxon>
        <taxon>Polyangia</taxon>
        <taxon>Nannocystales</taxon>
        <taxon>Nannocystaceae</taxon>
        <taxon>Plesiocystis</taxon>
    </lineage>
</organism>
<comment type="caution">
    <text evidence="1">The sequence shown here is derived from an EMBL/GenBank/DDBJ whole genome shotgun (WGS) entry which is preliminary data.</text>
</comment>
<accession>A6G8L3</accession>
<evidence type="ECO:0000313" key="1">
    <source>
        <dbReference type="EMBL" id="EDM77790.1"/>
    </source>
</evidence>
<dbReference type="RefSeq" id="WP_006973058.1">
    <property type="nucleotide sequence ID" value="NZ_ABCS01000040.1"/>
</dbReference>
<protein>
    <submittedName>
        <fullName evidence="1">Uncharacterized protein</fullName>
    </submittedName>
</protein>
<dbReference type="STRING" id="391625.PPSIR1_38449"/>